<dbReference type="Gene3D" id="1.25.40.390">
    <property type="match status" value="1"/>
</dbReference>
<accession>A0ABZ0IN82</accession>
<dbReference type="InterPro" id="IPR041662">
    <property type="entry name" value="SusD-like_2"/>
</dbReference>
<dbReference type="Proteomes" id="UP001302349">
    <property type="component" value="Chromosome"/>
</dbReference>
<gene>
    <name evidence="2" type="ORF">RT717_24190</name>
</gene>
<dbReference type="PROSITE" id="PS51257">
    <property type="entry name" value="PROKAR_LIPOPROTEIN"/>
    <property type="match status" value="1"/>
</dbReference>
<keyword evidence="3" id="KW-1185">Reference proteome</keyword>
<keyword evidence="1" id="KW-0732">Signal</keyword>
<evidence type="ECO:0000256" key="1">
    <source>
        <dbReference type="SAM" id="SignalP"/>
    </source>
</evidence>
<evidence type="ECO:0000313" key="3">
    <source>
        <dbReference type="Proteomes" id="UP001302349"/>
    </source>
</evidence>
<keyword evidence="2" id="KW-0449">Lipoprotein</keyword>
<proteinExistence type="predicted"/>
<feature type="chain" id="PRO_5045308690" evidence="1">
    <location>
        <begin position="24"/>
        <end position="518"/>
    </location>
</feature>
<evidence type="ECO:0000313" key="2">
    <source>
        <dbReference type="EMBL" id="WOK06181.1"/>
    </source>
</evidence>
<protein>
    <submittedName>
        <fullName evidence="2">SusD/RagB family nutrient-binding outer membrane lipoprotein</fullName>
    </submittedName>
</protein>
<feature type="signal peptide" evidence="1">
    <location>
        <begin position="1"/>
        <end position="23"/>
    </location>
</feature>
<dbReference type="EMBL" id="CP136051">
    <property type="protein sequence ID" value="WOK06181.1"/>
    <property type="molecule type" value="Genomic_DNA"/>
</dbReference>
<dbReference type="SUPFAM" id="SSF48452">
    <property type="entry name" value="TPR-like"/>
    <property type="match status" value="1"/>
</dbReference>
<dbReference type="RefSeq" id="WP_317488914.1">
    <property type="nucleotide sequence ID" value="NZ_CP136051.1"/>
</dbReference>
<dbReference type="InterPro" id="IPR011990">
    <property type="entry name" value="TPR-like_helical_dom_sf"/>
</dbReference>
<sequence length="518" mass="56987">MKNIKKYLSAALVLVFIMSSCNEDNLIELNINKNASEEIDLSYLLAYGQLRVAGARYENWRTNLIYCSTMIQHNASLQGYWSGDKYYYNAQYSGAFMESHYTDAIKTLTHVVDQTADVPELVNLHGAATIMRSFDLHKMTDLYGNVPFFQAGRGLDGAENWFPKYDAQSEIYAALISDIKAARDGFDPSINNLGSQDILFKGDTEKWVKFANSLLMRIALRMSKVNPTEAQAVFVEAAGGAMTSNDDNAFLAQQNGPAGDTNQNGTSLVLSNAGGGGGDASNGRVSEFLVNWLTDNNDPRKMIIVGGTGDPYNSTTWNTDPDSQQGLPNGYTSQTITAINPDFESVNEYSFINREILDLDDPYPFLSYAEVELMKAEAAVKGWLSSDPEAHFVAGVTAAIQSWEAFGISNAASASEISTYIAGLDFAGASDAAKLELIGEQYWAATYLNHVEAWNNWRRTGFPAFTPTSDPNNITGGTVPRRLRYYESEAGSNPDNYQSAVQAQGPDLLTTRMWWDVE</sequence>
<dbReference type="Pfam" id="PF12771">
    <property type="entry name" value="SusD-like_2"/>
    <property type="match status" value="1"/>
</dbReference>
<name>A0ABZ0IN82_9BACT</name>
<organism evidence="2 3">
    <name type="scientific">Imperialibacter roseus</name>
    <dbReference type="NCBI Taxonomy" id="1324217"/>
    <lineage>
        <taxon>Bacteria</taxon>
        <taxon>Pseudomonadati</taxon>
        <taxon>Bacteroidota</taxon>
        <taxon>Cytophagia</taxon>
        <taxon>Cytophagales</taxon>
        <taxon>Flammeovirgaceae</taxon>
        <taxon>Imperialibacter</taxon>
    </lineage>
</organism>
<reference evidence="2 3" key="1">
    <citation type="journal article" date="2023" name="Microbiol. Resour. Announc.">
        <title>Complete Genome Sequence of Imperialibacter roseus strain P4T.</title>
        <authorList>
            <person name="Tizabi D.R."/>
            <person name="Bachvaroff T."/>
            <person name="Hill R.T."/>
        </authorList>
    </citation>
    <scope>NUCLEOTIDE SEQUENCE [LARGE SCALE GENOMIC DNA]</scope>
    <source>
        <strain evidence="2 3">P4T</strain>
    </source>
</reference>